<dbReference type="Pfam" id="PF07729">
    <property type="entry name" value="FCD"/>
    <property type="match status" value="1"/>
</dbReference>
<evidence type="ECO:0000256" key="3">
    <source>
        <dbReference type="ARBA" id="ARBA00023163"/>
    </source>
</evidence>
<dbReference type="Gene3D" id="1.20.120.530">
    <property type="entry name" value="GntR ligand-binding domain-like"/>
    <property type="match status" value="1"/>
</dbReference>
<dbReference type="SMART" id="SM00345">
    <property type="entry name" value="HTH_GNTR"/>
    <property type="match status" value="1"/>
</dbReference>
<keyword evidence="6" id="KW-1185">Reference proteome</keyword>
<name>A0ABV0L9H9_9PSEU</name>
<gene>
    <name evidence="5" type="ORF">ABJI51_07750</name>
</gene>
<dbReference type="PROSITE" id="PS50949">
    <property type="entry name" value="HTH_GNTR"/>
    <property type="match status" value="1"/>
</dbReference>
<dbReference type="Pfam" id="PF00392">
    <property type="entry name" value="GntR"/>
    <property type="match status" value="1"/>
</dbReference>
<dbReference type="SUPFAM" id="SSF48008">
    <property type="entry name" value="GntR ligand-binding domain-like"/>
    <property type="match status" value="1"/>
</dbReference>
<accession>A0ABV0L9H9</accession>
<feature type="domain" description="HTH gntR-type" evidence="4">
    <location>
        <begin position="4"/>
        <end position="71"/>
    </location>
</feature>
<dbReference type="PANTHER" id="PTHR43537:SF45">
    <property type="entry name" value="GNTR FAMILY REGULATORY PROTEIN"/>
    <property type="match status" value="1"/>
</dbReference>
<protein>
    <submittedName>
        <fullName evidence="5">GntR family transcriptional regulator</fullName>
    </submittedName>
</protein>
<dbReference type="InterPro" id="IPR008920">
    <property type="entry name" value="TF_FadR/GntR_C"/>
</dbReference>
<keyword evidence="2" id="KW-0238">DNA-binding</keyword>
<sequence length="216" mass="23487">MARTPLRSDLLEQITARVLDGRLAAGARVNEVHLARELGVSRTPLREALIGLADRGLLVAAPGRGFLVPPFDPDEARRLYPLVAELEALALRWTSPLELAGLPDALDAVADEMTAVLARGGDLSEVDDRWHGLLLSRCPNPHLLRLIAQTKPLLKRYESCYFGGAGRAGESIGEHRRIAAALRDGDLDTAAAVLVRNWVKALAYLGKDDDDHRAPE</sequence>
<evidence type="ECO:0000256" key="2">
    <source>
        <dbReference type="ARBA" id="ARBA00023125"/>
    </source>
</evidence>
<dbReference type="CDD" id="cd07377">
    <property type="entry name" value="WHTH_GntR"/>
    <property type="match status" value="1"/>
</dbReference>
<dbReference type="InterPro" id="IPR000524">
    <property type="entry name" value="Tscrpt_reg_HTH_GntR"/>
</dbReference>
<organism evidence="5 6">
    <name type="scientific">Amycolatopsis melonis</name>
    <dbReference type="NCBI Taxonomy" id="3156488"/>
    <lineage>
        <taxon>Bacteria</taxon>
        <taxon>Bacillati</taxon>
        <taxon>Actinomycetota</taxon>
        <taxon>Actinomycetes</taxon>
        <taxon>Pseudonocardiales</taxon>
        <taxon>Pseudonocardiaceae</taxon>
        <taxon>Amycolatopsis</taxon>
    </lineage>
</organism>
<dbReference type="SUPFAM" id="SSF46785">
    <property type="entry name" value="Winged helix' DNA-binding domain"/>
    <property type="match status" value="1"/>
</dbReference>
<evidence type="ECO:0000259" key="4">
    <source>
        <dbReference type="PROSITE" id="PS50949"/>
    </source>
</evidence>
<dbReference type="SMART" id="SM00895">
    <property type="entry name" value="FCD"/>
    <property type="match status" value="1"/>
</dbReference>
<dbReference type="EMBL" id="JBDZYD010000002">
    <property type="protein sequence ID" value="MEQ0558960.1"/>
    <property type="molecule type" value="Genomic_DNA"/>
</dbReference>
<reference evidence="5 6" key="1">
    <citation type="submission" date="2024-05" db="EMBL/GenBank/DDBJ databases">
        <authorList>
            <person name="Zhao H."/>
            <person name="Xu Y."/>
            <person name="Lin S."/>
            <person name="Spain J.C."/>
            <person name="Zhou N.-Y."/>
        </authorList>
    </citation>
    <scope>NUCLEOTIDE SEQUENCE [LARGE SCALE GENOMIC DNA]</scope>
    <source>
        <strain evidence="5 6">NEAU-NG30</strain>
    </source>
</reference>
<evidence type="ECO:0000313" key="6">
    <source>
        <dbReference type="Proteomes" id="UP001440984"/>
    </source>
</evidence>
<keyword evidence="3" id="KW-0804">Transcription</keyword>
<dbReference type="RefSeq" id="WP_348948657.1">
    <property type="nucleotide sequence ID" value="NZ_JBDZYD010000002.1"/>
</dbReference>
<evidence type="ECO:0000256" key="1">
    <source>
        <dbReference type="ARBA" id="ARBA00023015"/>
    </source>
</evidence>
<dbReference type="InterPro" id="IPR011711">
    <property type="entry name" value="GntR_C"/>
</dbReference>
<keyword evidence="1" id="KW-0805">Transcription regulation</keyword>
<proteinExistence type="predicted"/>
<dbReference type="PANTHER" id="PTHR43537">
    <property type="entry name" value="TRANSCRIPTIONAL REGULATOR, GNTR FAMILY"/>
    <property type="match status" value="1"/>
</dbReference>
<dbReference type="Proteomes" id="UP001440984">
    <property type="component" value="Unassembled WGS sequence"/>
</dbReference>
<dbReference type="InterPro" id="IPR036388">
    <property type="entry name" value="WH-like_DNA-bd_sf"/>
</dbReference>
<dbReference type="InterPro" id="IPR036390">
    <property type="entry name" value="WH_DNA-bd_sf"/>
</dbReference>
<evidence type="ECO:0000313" key="5">
    <source>
        <dbReference type="EMBL" id="MEQ0558960.1"/>
    </source>
</evidence>
<dbReference type="Gene3D" id="1.10.10.10">
    <property type="entry name" value="Winged helix-like DNA-binding domain superfamily/Winged helix DNA-binding domain"/>
    <property type="match status" value="1"/>
</dbReference>
<comment type="caution">
    <text evidence="5">The sequence shown here is derived from an EMBL/GenBank/DDBJ whole genome shotgun (WGS) entry which is preliminary data.</text>
</comment>